<protein>
    <submittedName>
        <fullName evidence="2">VOC family protein</fullName>
    </submittedName>
</protein>
<dbReference type="InterPro" id="IPR029068">
    <property type="entry name" value="Glyas_Bleomycin-R_OHBP_Dase"/>
</dbReference>
<evidence type="ECO:0000313" key="2">
    <source>
        <dbReference type="EMBL" id="MDL5031898.1"/>
    </source>
</evidence>
<dbReference type="RefSeq" id="WP_285982007.1">
    <property type="nucleotide sequence ID" value="NZ_JASVDS010000002.1"/>
</dbReference>
<proteinExistence type="predicted"/>
<evidence type="ECO:0000259" key="1">
    <source>
        <dbReference type="PROSITE" id="PS51819"/>
    </source>
</evidence>
<organism evidence="2 3">
    <name type="scientific">Roseateles subflavus</name>
    <dbReference type="NCBI Taxonomy" id="3053353"/>
    <lineage>
        <taxon>Bacteria</taxon>
        <taxon>Pseudomonadati</taxon>
        <taxon>Pseudomonadota</taxon>
        <taxon>Betaproteobacteria</taxon>
        <taxon>Burkholderiales</taxon>
        <taxon>Sphaerotilaceae</taxon>
        <taxon>Roseateles</taxon>
    </lineage>
</organism>
<name>A0ABT7LGB1_9BURK</name>
<dbReference type="Pfam" id="PF00903">
    <property type="entry name" value="Glyoxalase"/>
    <property type="match status" value="1"/>
</dbReference>
<dbReference type="PANTHER" id="PTHR35006">
    <property type="entry name" value="GLYOXALASE FAMILY PROTEIN (AFU_ORTHOLOGUE AFUA_5G14830)"/>
    <property type="match status" value="1"/>
</dbReference>
<dbReference type="SUPFAM" id="SSF54593">
    <property type="entry name" value="Glyoxalase/Bleomycin resistance protein/Dihydroxybiphenyl dioxygenase"/>
    <property type="match status" value="1"/>
</dbReference>
<dbReference type="InterPro" id="IPR037523">
    <property type="entry name" value="VOC_core"/>
</dbReference>
<keyword evidence="3" id="KW-1185">Reference proteome</keyword>
<sequence length="129" mass="13577">MLSYATLGSNDRQAARRFYDATLAPLGLKSTYADDEFCGYGPDAPDAKAFLWICKPYDDAPATVGNGSMLALAAATRAQVDAVHAAALAAGGRCEGRPGLRDYGPNFYAAYFRDLDGNKLAVVCTAAEA</sequence>
<dbReference type="PROSITE" id="PS51819">
    <property type="entry name" value="VOC"/>
    <property type="match status" value="1"/>
</dbReference>
<reference evidence="2 3" key="1">
    <citation type="submission" date="2023-06" db="EMBL/GenBank/DDBJ databases">
        <title>Pelomonas sp. APW6 16S ribosomal RNA gene genome sequencing and assembly.</title>
        <authorList>
            <person name="Woo H."/>
        </authorList>
    </citation>
    <scope>NUCLEOTIDE SEQUENCE [LARGE SCALE GENOMIC DNA]</scope>
    <source>
        <strain evidence="2 3">APW6</strain>
    </source>
</reference>
<dbReference type="Gene3D" id="3.10.180.10">
    <property type="entry name" value="2,3-Dihydroxybiphenyl 1,2-Dioxygenase, domain 1"/>
    <property type="match status" value="1"/>
</dbReference>
<gene>
    <name evidence="2" type="ORF">QRD43_08245</name>
</gene>
<feature type="domain" description="VOC" evidence="1">
    <location>
        <begin position="1"/>
        <end position="125"/>
    </location>
</feature>
<dbReference type="Proteomes" id="UP001238603">
    <property type="component" value="Unassembled WGS sequence"/>
</dbReference>
<dbReference type="PANTHER" id="PTHR35006:SF1">
    <property type="entry name" value="BLL2941 PROTEIN"/>
    <property type="match status" value="1"/>
</dbReference>
<comment type="caution">
    <text evidence="2">The sequence shown here is derived from an EMBL/GenBank/DDBJ whole genome shotgun (WGS) entry which is preliminary data.</text>
</comment>
<dbReference type="EMBL" id="JASVDS010000002">
    <property type="protein sequence ID" value="MDL5031898.1"/>
    <property type="molecule type" value="Genomic_DNA"/>
</dbReference>
<dbReference type="CDD" id="cd07262">
    <property type="entry name" value="VOC_like"/>
    <property type="match status" value="1"/>
</dbReference>
<dbReference type="InterPro" id="IPR004360">
    <property type="entry name" value="Glyas_Fos-R_dOase_dom"/>
</dbReference>
<evidence type="ECO:0000313" key="3">
    <source>
        <dbReference type="Proteomes" id="UP001238603"/>
    </source>
</evidence>
<accession>A0ABT7LGB1</accession>